<keyword evidence="2" id="KW-1185">Reference proteome</keyword>
<dbReference type="EMBL" id="CP076459">
    <property type="protein sequence ID" value="QWQ31580.1"/>
    <property type="molecule type" value="Genomic_DNA"/>
</dbReference>
<accession>A0A8F1MAK9</accession>
<dbReference type="KEGG" id="mvl:KOY49_01000"/>
<organism evidence="1 2">
    <name type="scientific">Candidatus Minimicrobia vallesae</name>
    <dbReference type="NCBI Taxonomy" id="2841264"/>
    <lineage>
        <taxon>Bacteria</taxon>
        <taxon>Candidatus Saccharimonadota</taxon>
        <taxon>Candidatus Saccharimonadota incertae sedis</taxon>
        <taxon>Candidatus Minimicrobia</taxon>
    </lineage>
</organism>
<name>A0A8F1MAK9_9BACT</name>
<reference evidence="1" key="1">
    <citation type="submission" date="2021-06" db="EMBL/GenBank/DDBJ databases">
        <title>An adapted protocol for Saccharibacteria cultivation: two new species join this phylum of Candidate Phyla Radiations.</title>
        <authorList>
            <person name="Ibrahim A."/>
            <person name="Maatouk M."/>
            <person name="Raoult D."/>
            <person name="Bittar F."/>
        </authorList>
    </citation>
    <scope>NUCLEOTIDE SEQUENCE</scope>
    <source>
        <strain evidence="1">IHU2</strain>
    </source>
</reference>
<gene>
    <name evidence="1" type="ORF">KOY49_01000</name>
</gene>
<dbReference type="RefSeq" id="WP_232736355.1">
    <property type="nucleotide sequence ID" value="NZ_CP076459.1"/>
</dbReference>
<proteinExistence type="predicted"/>
<dbReference type="AlphaFoldDB" id="A0A8F1MAK9"/>
<protein>
    <submittedName>
        <fullName evidence="1">Uncharacterized protein</fullName>
    </submittedName>
</protein>
<evidence type="ECO:0000313" key="1">
    <source>
        <dbReference type="EMBL" id="QWQ31580.1"/>
    </source>
</evidence>
<sequence>MEPLTMKLRNDDTLRLEEVTTTGKVPQNREILDIIKNGRIDWMVKIILKIQLV</sequence>
<dbReference type="Proteomes" id="UP000677117">
    <property type="component" value="Chromosome"/>
</dbReference>
<evidence type="ECO:0000313" key="2">
    <source>
        <dbReference type="Proteomes" id="UP000677117"/>
    </source>
</evidence>